<sequence length="467" mass="50211">MPSTIPPSLSPPPLPAAVAKVPSPAVSPAIVGRGAYEQSVAFRGPSAGFEIEHVSSPRGQPRPLMRRGVSDYTNENLLSSSIAPSSRLKHDPSTRQSGITHSLDFPIDVDYDTPPALDVLMAACRPHPQIIDDVDSDSLFYPTNLPLTTSLELANHPILEAVRNTLFPTLPGGHYLHAVRDKVEIFPTGASMGVQPPPGDMRVATLIVTLPVRFRGGALVVNVVNAPKDNEERFQARGWKSGHVEWVAHLSDCAAEVEPVQKGCRITISYAVHLKTFGPSGVSPDPLIAPTDRFLDHLAPIFNMTRGRMIAFYLTGDYGVNPADVLAESLVPYLKGGDSLLYHAVKLYKLSPELRWTAGGYIWPVDRTVECGPEPDGNSYSGSGRRPLSGVYGAAPYVDGGEQIINLQHRVEQSGAIPLAEANIVLLADEDISGSMSGSISKERVPLVSNGLLDKLVVNILLVVFVP</sequence>
<protein>
    <submittedName>
        <fullName evidence="2">Uncharacterized protein</fullName>
    </submittedName>
</protein>
<dbReference type="EMBL" id="WTXG01000029">
    <property type="protein sequence ID" value="KAI0298352.1"/>
    <property type="molecule type" value="Genomic_DNA"/>
</dbReference>
<comment type="caution">
    <text evidence="2">The sequence shown here is derived from an EMBL/GenBank/DDBJ whole genome shotgun (WGS) entry which is preliminary data.</text>
</comment>
<name>A0AAD4M1W5_9AGAM</name>
<proteinExistence type="predicted"/>
<organism evidence="2 3">
    <name type="scientific">Multifurca ochricompacta</name>
    <dbReference type="NCBI Taxonomy" id="376703"/>
    <lineage>
        <taxon>Eukaryota</taxon>
        <taxon>Fungi</taxon>
        <taxon>Dikarya</taxon>
        <taxon>Basidiomycota</taxon>
        <taxon>Agaricomycotina</taxon>
        <taxon>Agaricomycetes</taxon>
        <taxon>Russulales</taxon>
        <taxon>Russulaceae</taxon>
        <taxon>Multifurca</taxon>
    </lineage>
</organism>
<evidence type="ECO:0000313" key="2">
    <source>
        <dbReference type="EMBL" id="KAI0298352.1"/>
    </source>
</evidence>
<gene>
    <name evidence="2" type="ORF">B0F90DRAFT_1818731</name>
</gene>
<dbReference type="Proteomes" id="UP001203297">
    <property type="component" value="Unassembled WGS sequence"/>
</dbReference>
<dbReference type="AlphaFoldDB" id="A0AAD4M1W5"/>
<feature type="region of interest" description="Disordered" evidence="1">
    <location>
        <begin position="80"/>
        <end position="99"/>
    </location>
</feature>
<reference evidence="2" key="1">
    <citation type="journal article" date="2022" name="New Phytol.">
        <title>Evolutionary transition to the ectomycorrhizal habit in the genomes of a hyperdiverse lineage of mushroom-forming fungi.</title>
        <authorList>
            <person name="Looney B."/>
            <person name="Miyauchi S."/>
            <person name="Morin E."/>
            <person name="Drula E."/>
            <person name="Courty P.E."/>
            <person name="Kohler A."/>
            <person name="Kuo A."/>
            <person name="LaButti K."/>
            <person name="Pangilinan J."/>
            <person name="Lipzen A."/>
            <person name="Riley R."/>
            <person name="Andreopoulos W."/>
            <person name="He G."/>
            <person name="Johnson J."/>
            <person name="Nolan M."/>
            <person name="Tritt A."/>
            <person name="Barry K.W."/>
            <person name="Grigoriev I.V."/>
            <person name="Nagy L.G."/>
            <person name="Hibbett D."/>
            <person name="Henrissat B."/>
            <person name="Matheny P.B."/>
            <person name="Labbe J."/>
            <person name="Martin F.M."/>
        </authorList>
    </citation>
    <scope>NUCLEOTIDE SEQUENCE</scope>
    <source>
        <strain evidence="2">BPL690</strain>
    </source>
</reference>
<accession>A0AAD4M1W5</accession>
<keyword evidence="3" id="KW-1185">Reference proteome</keyword>
<evidence type="ECO:0000313" key="3">
    <source>
        <dbReference type="Proteomes" id="UP001203297"/>
    </source>
</evidence>
<evidence type="ECO:0000256" key="1">
    <source>
        <dbReference type="SAM" id="MobiDB-lite"/>
    </source>
</evidence>